<sequence>MQAKIDALERNRTWQLTPLPAKKQPIGCKWVFKTKLWADGSIKRYKARLVIKGLNQIEGVDHTDNFSPVAKTVTVHLFLTLAATYGWPLHQLDVNNAFLHGYLEENLYMIPPKGYSVAPDLVCKLESSIYRLKQASRQWNVELTLKLTDFGFVQLAHDRSLFMKNTSMGLMALLVYVDDILVTALSLADKHTVKD</sequence>
<dbReference type="SUPFAM" id="SSF56672">
    <property type="entry name" value="DNA/RNA polymerases"/>
    <property type="match status" value="1"/>
</dbReference>
<evidence type="ECO:0000313" key="2">
    <source>
        <dbReference type="EMBL" id="KAL0302911.1"/>
    </source>
</evidence>
<accession>A0AAW2K7W9</accession>
<dbReference type="EMBL" id="JACGWJ010000029">
    <property type="protein sequence ID" value="KAL0302911.1"/>
    <property type="molecule type" value="Genomic_DNA"/>
</dbReference>
<feature type="domain" description="Reverse transcriptase Ty1/copia-type" evidence="1">
    <location>
        <begin position="11"/>
        <end position="186"/>
    </location>
</feature>
<dbReference type="InterPro" id="IPR043502">
    <property type="entry name" value="DNA/RNA_pol_sf"/>
</dbReference>
<comment type="caution">
    <text evidence="2">The sequence shown here is derived from an EMBL/GenBank/DDBJ whole genome shotgun (WGS) entry which is preliminary data.</text>
</comment>
<gene>
    <name evidence="2" type="ORF">Sradi_6159200</name>
</gene>
<reference evidence="2" key="1">
    <citation type="submission" date="2020-06" db="EMBL/GenBank/DDBJ databases">
        <authorList>
            <person name="Li T."/>
            <person name="Hu X."/>
            <person name="Zhang T."/>
            <person name="Song X."/>
            <person name="Zhang H."/>
            <person name="Dai N."/>
            <person name="Sheng W."/>
            <person name="Hou X."/>
            <person name="Wei L."/>
        </authorList>
    </citation>
    <scope>NUCLEOTIDE SEQUENCE</scope>
    <source>
        <strain evidence="2">G02</strain>
        <tissue evidence="2">Leaf</tissue>
    </source>
</reference>
<dbReference type="AlphaFoldDB" id="A0AAW2K7W9"/>
<dbReference type="InterPro" id="IPR013103">
    <property type="entry name" value="RVT_2"/>
</dbReference>
<evidence type="ECO:0000259" key="1">
    <source>
        <dbReference type="Pfam" id="PF07727"/>
    </source>
</evidence>
<organism evidence="2">
    <name type="scientific">Sesamum radiatum</name>
    <name type="common">Black benniseed</name>
    <dbReference type="NCBI Taxonomy" id="300843"/>
    <lineage>
        <taxon>Eukaryota</taxon>
        <taxon>Viridiplantae</taxon>
        <taxon>Streptophyta</taxon>
        <taxon>Embryophyta</taxon>
        <taxon>Tracheophyta</taxon>
        <taxon>Spermatophyta</taxon>
        <taxon>Magnoliopsida</taxon>
        <taxon>eudicotyledons</taxon>
        <taxon>Gunneridae</taxon>
        <taxon>Pentapetalae</taxon>
        <taxon>asterids</taxon>
        <taxon>lamiids</taxon>
        <taxon>Lamiales</taxon>
        <taxon>Pedaliaceae</taxon>
        <taxon>Sesamum</taxon>
    </lineage>
</organism>
<protein>
    <submittedName>
        <fullName evidence="2">Retrovirus-related Pol polyprotein from transposon TNT 1-94</fullName>
    </submittedName>
</protein>
<proteinExistence type="predicted"/>
<name>A0AAW2K7W9_SESRA</name>
<reference evidence="2" key="2">
    <citation type="journal article" date="2024" name="Plant">
        <title>Genomic evolution and insights into agronomic trait innovations of Sesamum species.</title>
        <authorList>
            <person name="Miao H."/>
            <person name="Wang L."/>
            <person name="Qu L."/>
            <person name="Liu H."/>
            <person name="Sun Y."/>
            <person name="Le M."/>
            <person name="Wang Q."/>
            <person name="Wei S."/>
            <person name="Zheng Y."/>
            <person name="Lin W."/>
            <person name="Duan Y."/>
            <person name="Cao H."/>
            <person name="Xiong S."/>
            <person name="Wang X."/>
            <person name="Wei L."/>
            <person name="Li C."/>
            <person name="Ma Q."/>
            <person name="Ju M."/>
            <person name="Zhao R."/>
            <person name="Li G."/>
            <person name="Mu C."/>
            <person name="Tian Q."/>
            <person name="Mei H."/>
            <person name="Zhang T."/>
            <person name="Gao T."/>
            <person name="Zhang H."/>
        </authorList>
    </citation>
    <scope>NUCLEOTIDE SEQUENCE</scope>
    <source>
        <strain evidence="2">G02</strain>
    </source>
</reference>
<dbReference type="Pfam" id="PF07727">
    <property type="entry name" value="RVT_2"/>
    <property type="match status" value="1"/>
</dbReference>